<keyword evidence="2" id="KW-1185">Reference proteome</keyword>
<proteinExistence type="predicted"/>
<protein>
    <submittedName>
        <fullName evidence="1">Uncharacterized protein</fullName>
    </submittedName>
</protein>
<gene>
    <name evidence="1" type="ORF">NPIL_537721</name>
</gene>
<feature type="non-terminal residue" evidence="1">
    <location>
        <position position="1"/>
    </location>
</feature>
<accession>A0A8X6PJT2</accession>
<dbReference type="AlphaFoldDB" id="A0A8X6PJT2"/>
<reference evidence="1" key="1">
    <citation type="submission" date="2020-08" db="EMBL/GenBank/DDBJ databases">
        <title>Multicomponent nature underlies the extraordinary mechanical properties of spider dragline silk.</title>
        <authorList>
            <person name="Kono N."/>
            <person name="Nakamura H."/>
            <person name="Mori M."/>
            <person name="Yoshida Y."/>
            <person name="Ohtoshi R."/>
            <person name="Malay A.D."/>
            <person name="Moran D.A.P."/>
            <person name="Tomita M."/>
            <person name="Numata K."/>
            <person name="Arakawa K."/>
        </authorList>
    </citation>
    <scope>NUCLEOTIDE SEQUENCE</scope>
</reference>
<evidence type="ECO:0000313" key="1">
    <source>
        <dbReference type="EMBL" id="GFT70292.1"/>
    </source>
</evidence>
<sequence>EREISAIYPTVWNYVLSCEILLQTFSRIEKRCPAQPI</sequence>
<comment type="caution">
    <text evidence="1">The sequence shown here is derived from an EMBL/GenBank/DDBJ whole genome shotgun (WGS) entry which is preliminary data.</text>
</comment>
<dbReference type="EMBL" id="BMAW01116350">
    <property type="protein sequence ID" value="GFT70292.1"/>
    <property type="molecule type" value="Genomic_DNA"/>
</dbReference>
<dbReference type="Proteomes" id="UP000887013">
    <property type="component" value="Unassembled WGS sequence"/>
</dbReference>
<name>A0A8X6PJT2_NEPPI</name>
<organism evidence="1 2">
    <name type="scientific">Nephila pilipes</name>
    <name type="common">Giant wood spider</name>
    <name type="synonym">Nephila maculata</name>
    <dbReference type="NCBI Taxonomy" id="299642"/>
    <lineage>
        <taxon>Eukaryota</taxon>
        <taxon>Metazoa</taxon>
        <taxon>Ecdysozoa</taxon>
        <taxon>Arthropoda</taxon>
        <taxon>Chelicerata</taxon>
        <taxon>Arachnida</taxon>
        <taxon>Araneae</taxon>
        <taxon>Araneomorphae</taxon>
        <taxon>Entelegynae</taxon>
        <taxon>Araneoidea</taxon>
        <taxon>Nephilidae</taxon>
        <taxon>Nephila</taxon>
    </lineage>
</organism>
<evidence type="ECO:0000313" key="2">
    <source>
        <dbReference type="Proteomes" id="UP000887013"/>
    </source>
</evidence>